<protein>
    <submittedName>
        <fullName evidence="2">Trace amine-associated receptor 7c</fullName>
    </submittedName>
</protein>
<name>A0AA47NCJ8_MERPO</name>
<reference evidence="2" key="1">
    <citation type="journal article" date="2023" name="Front. Mar. Sci.">
        <title>A new Merluccius polli reference genome to investigate the effects of global change in West African waters.</title>
        <authorList>
            <person name="Mateo J.L."/>
            <person name="Blanco-Fernandez C."/>
            <person name="Garcia-Vazquez E."/>
            <person name="Machado-Schiaffino G."/>
        </authorList>
    </citation>
    <scope>NUCLEOTIDE SEQUENCE</scope>
    <source>
        <strain evidence="2">C29</strain>
        <tissue evidence="2">Fin</tissue>
    </source>
</reference>
<dbReference type="Proteomes" id="UP001174136">
    <property type="component" value="Unassembled WGS sequence"/>
</dbReference>
<accession>A0AA47NCJ8</accession>
<feature type="transmembrane region" description="Helical" evidence="1">
    <location>
        <begin position="138"/>
        <end position="160"/>
    </location>
</feature>
<gene>
    <name evidence="2" type="primary">Taar7c</name>
    <name evidence="2" type="ORF">N1851_000381</name>
</gene>
<keyword evidence="1" id="KW-0812">Transmembrane</keyword>
<proteinExistence type="predicted"/>
<keyword evidence="1" id="KW-1133">Transmembrane helix</keyword>
<keyword evidence="3" id="KW-1185">Reference proteome</keyword>
<dbReference type="AlphaFoldDB" id="A0AA47NCJ8"/>
<dbReference type="SUPFAM" id="SSF81321">
    <property type="entry name" value="Family A G protein-coupled receptor-like"/>
    <property type="match status" value="1"/>
</dbReference>
<dbReference type="EMBL" id="JAOPHQ010000013">
    <property type="protein sequence ID" value="KAK0156344.1"/>
    <property type="molecule type" value="Genomic_DNA"/>
</dbReference>
<dbReference type="Gene3D" id="1.20.1070.10">
    <property type="entry name" value="Rhodopsin 7-helix transmembrane proteins"/>
    <property type="match status" value="1"/>
</dbReference>
<evidence type="ECO:0000313" key="2">
    <source>
        <dbReference type="EMBL" id="KAK0156344.1"/>
    </source>
</evidence>
<comment type="caution">
    <text evidence="2">The sequence shown here is derived from an EMBL/GenBank/DDBJ whole genome shotgun (WGS) entry which is preliminary data.</text>
</comment>
<organism evidence="2 3">
    <name type="scientific">Merluccius polli</name>
    <name type="common">Benguela hake</name>
    <name type="synonym">Merluccius cadenati</name>
    <dbReference type="NCBI Taxonomy" id="89951"/>
    <lineage>
        <taxon>Eukaryota</taxon>
        <taxon>Metazoa</taxon>
        <taxon>Chordata</taxon>
        <taxon>Craniata</taxon>
        <taxon>Vertebrata</taxon>
        <taxon>Euteleostomi</taxon>
        <taxon>Actinopterygii</taxon>
        <taxon>Neopterygii</taxon>
        <taxon>Teleostei</taxon>
        <taxon>Neoteleostei</taxon>
        <taxon>Acanthomorphata</taxon>
        <taxon>Zeiogadaria</taxon>
        <taxon>Gadariae</taxon>
        <taxon>Gadiformes</taxon>
        <taxon>Gadoidei</taxon>
        <taxon>Merlucciidae</taxon>
        <taxon>Merluccius</taxon>
    </lineage>
</organism>
<sequence length="187" mass="21033">MCTPDKVQLKSFRLQKKRDPSGLFYHHGALVGPIRAVLPQGFSGRTNQGCSTTVVLWSDQSGLFWSDQSGLFYHSGALFSTPLQLWESATCNITHIMCRGAGLAPRAAAEAEIQNDFRPFSPKRGVLAEEYTTHSDTLWSIMAWMVYINSTLNPLIYALFYPWFRRAIRLIVTLRVFQDGSAQISVL</sequence>
<evidence type="ECO:0000313" key="3">
    <source>
        <dbReference type="Proteomes" id="UP001174136"/>
    </source>
</evidence>
<keyword evidence="1" id="KW-0472">Membrane</keyword>
<keyword evidence="2" id="KW-0675">Receptor</keyword>
<evidence type="ECO:0000256" key="1">
    <source>
        <dbReference type="SAM" id="Phobius"/>
    </source>
</evidence>